<evidence type="ECO:0000313" key="2">
    <source>
        <dbReference type="Proteomes" id="UP000789702"/>
    </source>
</evidence>
<evidence type="ECO:0000313" key="1">
    <source>
        <dbReference type="EMBL" id="CAG8712157.1"/>
    </source>
</evidence>
<organism evidence="1 2">
    <name type="scientific">Dentiscutata heterogama</name>
    <dbReference type="NCBI Taxonomy" id="1316150"/>
    <lineage>
        <taxon>Eukaryota</taxon>
        <taxon>Fungi</taxon>
        <taxon>Fungi incertae sedis</taxon>
        <taxon>Mucoromycota</taxon>
        <taxon>Glomeromycotina</taxon>
        <taxon>Glomeromycetes</taxon>
        <taxon>Diversisporales</taxon>
        <taxon>Gigasporaceae</taxon>
        <taxon>Dentiscutata</taxon>
    </lineage>
</organism>
<proteinExistence type="predicted"/>
<reference evidence="1" key="1">
    <citation type="submission" date="2021-06" db="EMBL/GenBank/DDBJ databases">
        <authorList>
            <person name="Kallberg Y."/>
            <person name="Tangrot J."/>
            <person name="Rosling A."/>
        </authorList>
    </citation>
    <scope>NUCLEOTIDE SEQUENCE</scope>
    <source>
        <strain evidence="1">IL203A</strain>
    </source>
</reference>
<sequence>SYSCIKLSLEILQQVFQHGPWMARHICEWSKNWIATKTLPVSQQGYRKYTPALIDNENIQNSCLRFIRTIGEKITAKKFQDYVYKNVLPHVTSSRTLISLEIARKWFCHLGLSRLGDGWFINAQGERVTQSMIFSKDLPPDDPNYIFCDEPKGIRKILRECNLWPTDGLRLKCGNNYYEPSTPDCCTHHL</sequence>
<protein>
    <submittedName>
        <fullName evidence="1">6599_t:CDS:1</fullName>
    </submittedName>
</protein>
<feature type="non-terminal residue" evidence="1">
    <location>
        <position position="190"/>
    </location>
</feature>
<dbReference type="Proteomes" id="UP000789702">
    <property type="component" value="Unassembled WGS sequence"/>
</dbReference>
<gene>
    <name evidence="1" type="ORF">DHETER_LOCUS12324</name>
</gene>
<comment type="caution">
    <text evidence="1">The sequence shown here is derived from an EMBL/GenBank/DDBJ whole genome shotgun (WGS) entry which is preliminary data.</text>
</comment>
<feature type="non-terminal residue" evidence="1">
    <location>
        <position position="1"/>
    </location>
</feature>
<name>A0ACA9PQI6_9GLOM</name>
<dbReference type="EMBL" id="CAJVPU010029875">
    <property type="protein sequence ID" value="CAG8712157.1"/>
    <property type="molecule type" value="Genomic_DNA"/>
</dbReference>
<accession>A0ACA9PQI6</accession>
<keyword evidence="2" id="KW-1185">Reference proteome</keyword>